<feature type="compositionally biased region" description="Acidic residues" evidence="6">
    <location>
        <begin position="755"/>
        <end position="770"/>
    </location>
</feature>
<dbReference type="InterPro" id="IPR013083">
    <property type="entry name" value="Znf_RING/FYVE/PHD"/>
</dbReference>
<dbReference type="KEGG" id="phet:94289000"/>
<name>A0A836INA9_9TRYP</name>
<dbReference type="PROSITE" id="PS51352">
    <property type="entry name" value="THIOREDOXIN_2"/>
    <property type="match status" value="1"/>
</dbReference>
<dbReference type="InterPro" id="IPR013766">
    <property type="entry name" value="Thioredoxin_domain"/>
</dbReference>
<dbReference type="Pfam" id="PF00085">
    <property type="entry name" value="Thioredoxin"/>
    <property type="match status" value="1"/>
</dbReference>
<evidence type="ECO:0000256" key="1">
    <source>
        <dbReference type="ARBA" id="ARBA00004123"/>
    </source>
</evidence>
<dbReference type="RefSeq" id="XP_067755367.1">
    <property type="nucleotide sequence ID" value="XM_067898923.1"/>
</dbReference>
<dbReference type="AlphaFoldDB" id="A0A836INA9"/>
<evidence type="ECO:0000256" key="4">
    <source>
        <dbReference type="ARBA" id="ARBA00022786"/>
    </source>
</evidence>
<keyword evidence="5" id="KW-0539">Nucleus</keyword>
<organism evidence="8 9">
    <name type="scientific">Porcisia hertigi</name>
    <dbReference type="NCBI Taxonomy" id="2761500"/>
    <lineage>
        <taxon>Eukaryota</taxon>
        <taxon>Discoba</taxon>
        <taxon>Euglenozoa</taxon>
        <taxon>Kinetoplastea</taxon>
        <taxon>Metakinetoplastina</taxon>
        <taxon>Trypanosomatida</taxon>
        <taxon>Trypanosomatidae</taxon>
        <taxon>Leishmaniinae</taxon>
        <taxon>Porcisia</taxon>
    </lineage>
</organism>
<comment type="caution">
    <text evidence="8">The sequence shown here is derived from an EMBL/GenBank/DDBJ whole genome shotgun (WGS) entry which is preliminary data.</text>
</comment>
<evidence type="ECO:0000259" key="7">
    <source>
        <dbReference type="PROSITE" id="PS51352"/>
    </source>
</evidence>
<dbReference type="EMBL" id="JAFJZO010000030">
    <property type="protein sequence ID" value="KAG5498613.1"/>
    <property type="molecule type" value="Genomic_DNA"/>
</dbReference>
<dbReference type="SUPFAM" id="SSF57850">
    <property type="entry name" value="RING/U-box"/>
    <property type="match status" value="1"/>
</dbReference>
<dbReference type="InterPro" id="IPR036249">
    <property type="entry name" value="Thioredoxin-like_sf"/>
</dbReference>
<dbReference type="SUPFAM" id="SSF52833">
    <property type="entry name" value="Thioredoxin-like"/>
    <property type="match status" value="1"/>
</dbReference>
<evidence type="ECO:0000313" key="8">
    <source>
        <dbReference type="EMBL" id="KAG5498613.1"/>
    </source>
</evidence>
<dbReference type="GO" id="GO:0000209">
    <property type="term" value="P:protein polyubiquitination"/>
    <property type="evidence" value="ECO:0007669"/>
    <property type="project" value="TreeGrafter"/>
</dbReference>
<protein>
    <recommendedName>
        <fullName evidence="7">Thioredoxin domain-containing protein</fullName>
    </recommendedName>
</protein>
<keyword evidence="9" id="KW-1185">Reference proteome</keyword>
<dbReference type="CDD" id="cd02947">
    <property type="entry name" value="TRX_family"/>
    <property type="match status" value="1"/>
</dbReference>
<gene>
    <name evidence="8" type="ORF">JKF63_02899</name>
</gene>
<feature type="compositionally biased region" description="Polar residues" evidence="6">
    <location>
        <begin position="738"/>
        <end position="751"/>
    </location>
</feature>
<evidence type="ECO:0000256" key="5">
    <source>
        <dbReference type="ARBA" id="ARBA00023242"/>
    </source>
</evidence>
<dbReference type="GO" id="GO:0006511">
    <property type="term" value="P:ubiquitin-dependent protein catabolic process"/>
    <property type="evidence" value="ECO:0007669"/>
    <property type="project" value="InterPro"/>
</dbReference>
<dbReference type="GO" id="GO:0005634">
    <property type="term" value="C:nucleus"/>
    <property type="evidence" value="ECO:0007669"/>
    <property type="project" value="UniProtKB-SubCell"/>
</dbReference>
<proteinExistence type="predicted"/>
<dbReference type="PANTHER" id="PTHR13931:SF2">
    <property type="entry name" value="UBIQUITIN CONJUGATION FACTOR E4 B"/>
    <property type="match status" value="1"/>
</dbReference>
<comment type="pathway">
    <text evidence="2">Protein modification; protein ubiquitination.</text>
</comment>
<dbReference type="GO" id="GO:0034450">
    <property type="term" value="F:ubiquitin-ubiquitin ligase activity"/>
    <property type="evidence" value="ECO:0007669"/>
    <property type="project" value="InterPro"/>
</dbReference>
<feature type="domain" description="Thioredoxin" evidence="7">
    <location>
        <begin position="1"/>
        <end position="136"/>
    </location>
</feature>
<evidence type="ECO:0000256" key="6">
    <source>
        <dbReference type="SAM" id="MobiDB-lite"/>
    </source>
</evidence>
<dbReference type="InterPro" id="IPR017937">
    <property type="entry name" value="Thioredoxin_CS"/>
</dbReference>
<dbReference type="GO" id="GO:0005737">
    <property type="term" value="C:cytoplasm"/>
    <property type="evidence" value="ECO:0007669"/>
    <property type="project" value="TreeGrafter"/>
</dbReference>
<dbReference type="PROSITE" id="PS00194">
    <property type="entry name" value="THIOREDOXIN_1"/>
    <property type="match status" value="1"/>
</dbReference>
<dbReference type="GO" id="GO:0036503">
    <property type="term" value="P:ERAD pathway"/>
    <property type="evidence" value="ECO:0007669"/>
    <property type="project" value="InterPro"/>
</dbReference>
<dbReference type="OrthoDB" id="2121326at2759"/>
<sequence>MLEITSLGQLLSYVQRSDVVTVVDFYADWCGPCQQIKPQFEQMARYYDASKVIFAKCNVDRNRDCASRYGVSTIPTFIVFHANERVATVTGGDLGTVERNIALAMTLIPEASAPLSAREPTATRESVLEVQDAFAEQMLRIVEAKSTKNAILEKDSCDAAYSLLKAKTPYGLLLLPYLASDAFSPVAFGALFTNIASRGGAERHDGEYLINQVLFHVVRITTCISWDDIGIVQQLHNVLLSLLGCPQAQAALVRSPFFTNALVTTGSQLERTTFLGALFGLGPRPMSVLVPHVFLLRVLNLFPPKEKDEDQKVVYTIQKQVTTLAKMNVQLVQCLLRTKETRDATLRYLGRALQLNEDYLKTMHHDSPISSRYFMVQLQSVLIDLALPIFKLRGSKDDMSSSGSYDYSQIPAYYLLDRLLGPRGTVVSFGSDVERVTHYDDDNPLPSLPANRVAYKPFVHLFFLAVRAVTLCAAVFIDEHDRNARQATHPQASPQQRSFYTAEKHLLEGLIESSELSASRLEFLSHLAHWLLGLMRVDDQGILPAQPPTEWGYLPQCLVDCVIRSTGMAPLDALYSGAMISLMLVLMGNTKYFPKPHTHTLFASYLLRLQEDYETRKALEQHPWFSTHIVRACMECYITVEKSTYERVQVRYELSYALKTFLKSNLLCEPVREEMEMQASNTMLERFSHMAVAEVNEAVDQVIDTLTKMNEMVRSGADLSENAVASTGSENAVGGSPGQNQAGSQRGNSTQGEGADSDGAEDDVDAEENADGSQTYHQLGMSLRSHLMLFTVSMDMFIELSLQFPKGVSQNMVAGQISEMLARSLMAFAGPNSRNLKIQNAELYNFRPSEVLMRLVDCFTHFRSSQNFLRCLCRCSIPSSEICRVMNTIVQRELVSGDLLWKLSEMASAATGVSQVVDNEEALWDDAPDFALDALLSTPLLQPVALPAEVKDLNDLVYVNQETLHHLLLSDSKHPFTKEPLTEDQVAVFNRRPDVAAAVQGRWAAIQKWLADAKAAKM</sequence>
<dbReference type="UniPathway" id="UPA00143"/>
<dbReference type="Gene3D" id="3.40.30.10">
    <property type="entry name" value="Glutaredoxin"/>
    <property type="match status" value="1"/>
</dbReference>
<dbReference type="InterPro" id="IPR045132">
    <property type="entry name" value="UBE4"/>
</dbReference>
<dbReference type="Proteomes" id="UP000674318">
    <property type="component" value="Unassembled WGS sequence"/>
</dbReference>
<evidence type="ECO:0000256" key="3">
    <source>
        <dbReference type="ARBA" id="ARBA00022679"/>
    </source>
</evidence>
<feature type="region of interest" description="Disordered" evidence="6">
    <location>
        <begin position="725"/>
        <end position="773"/>
    </location>
</feature>
<dbReference type="GeneID" id="94289000"/>
<reference evidence="8 9" key="1">
    <citation type="submission" date="2021-02" db="EMBL/GenBank/DDBJ databases">
        <title>Porcisia hertigi Genome sequencing and assembly.</title>
        <authorList>
            <person name="Almutairi H."/>
            <person name="Gatherer D."/>
        </authorList>
    </citation>
    <scope>NUCLEOTIDE SEQUENCE [LARGE SCALE GENOMIC DNA]</scope>
    <source>
        <strain evidence="8 9">C119</strain>
    </source>
</reference>
<dbReference type="PANTHER" id="PTHR13931">
    <property type="entry name" value="UBIQUITINATION FACTOR E4"/>
    <property type="match status" value="1"/>
</dbReference>
<evidence type="ECO:0000256" key="2">
    <source>
        <dbReference type="ARBA" id="ARBA00004906"/>
    </source>
</evidence>
<evidence type="ECO:0000313" key="9">
    <source>
        <dbReference type="Proteomes" id="UP000674318"/>
    </source>
</evidence>
<dbReference type="InterPro" id="IPR019474">
    <property type="entry name" value="Ub_conjug_fac_E4_core"/>
</dbReference>
<comment type="subcellular location">
    <subcellularLocation>
        <location evidence="1">Nucleus</location>
    </subcellularLocation>
</comment>
<keyword evidence="3" id="KW-0808">Transferase</keyword>
<keyword evidence="4" id="KW-0833">Ubl conjugation pathway</keyword>
<dbReference type="Gene3D" id="3.30.40.10">
    <property type="entry name" value="Zinc/RING finger domain, C3HC4 (zinc finger)"/>
    <property type="match status" value="1"/>
</dbReference>
<accession>A0A836INA9</accession>
<dbReference type="GO" id="GO:0000151">
    <property type="term" value="C:ubiquitin ligase complex"/>
    <property type="evidence" value="ECO:0007669"/>
    <property type="project" value="InterPro"/>
</dbReference>
<dbReference type="Pfam" id="PF10408">
    <property type="entry name" value="Ufd2P_core"/>
    <property type="match status" value="1"/>
</dbReference>